<accession>A0A0G4GBD9</accession>
<feature type="signal peptide" evidence="1">
    <location>
        <begin position="1"/>
        <end position="22"/>
    </location>
</feature>
<dbReference type="AlphaFoldDB" id="A0A0G4GBD9"/>
<evidence type="ECO:0008006" key="4">
    <source>
        <dbReference type="Google" id="ProtNLM"/>
    </source>
</evidence>
<dbReference type="STRING" id="1169540.A0A0G4GBD9"/>
<evidence type="ECO:0000313" key="2">
    <source>
        <dbReference type="EMBL" id="CEM26464.1"/>
    </source>
</evidence>
<keyword evidence="3" id="KW-1185">Reference proteome</keyword>
<protein>
    <recommendedName>
        <fullName evidence="4">Oocyst wall protein</fullName>
    </recommendedName>
</protein>
<dbReference type="PhylomeDB" id="A0A0G4GBD9"/>
<dbReference type="VEuPathDB" id="CryptoDB:Vbra_9872"/>
<sequence length="554" mass="60882">MRLRAALVVFIFALVLVSVVFALLSVAQESFCPDKYQMDELRDECVKMTRIPPQVTCPEGSRAERNAESDDEEIACVERRWAAAELSCEQGYNLERGRCVMKFESPPSLGCPDGWDDGDGDCVIVYTAKPKNHCSAGLHLDASGLVCVKSVARVPIKTCPEPYDMHRGMCLLKAKATPGAEPPCPNGFNKSALSGDFCVAVDSLPPELGCAAGGVLDEDGDCVAMETIEPLYVCNATLLTDGECFDVELSRRELRCPRGSTLVESTTTCLFTSEDSASPPSPCSTTDEGSTCVDDTVDVEPQLACPDGFVDQESGDFECVRRISLSLERQCPPGYGESRVEGQVSCVSRNMYPATVGCDIHTQRDRQLNGEHLPAVELNGDGCQRMIIKCPTGLVRDPEDPDSCIQILREMPMFECPPGSEFDLGGVDEDNGIPECMEVSYEEPEFRCPRDFHTCGASEDRCCRQRRRPYRQECSDGDRLAEGVCVKVERIEPEVACPLGYEYQRGQCIQLIFRQGTLSCPQGYERTSGEECVREHVVPTYVVTMDVENVIDNG</sequence>
<evidence type="ECO:0000256" key="1">
    <source>
        <dbReference type="SAM" id="SignalP"/>
    </source>
</evidence>
<keyword evidence="1" id="KW-0732">Signal</keyword>
<organism evidence="2 3">
    <name type="scientific">Vitrella brassicaformis (strain CCMP3155)</name>
    <dbReference type="NCBI Taxonomy" id="1169540"/>
    <lineage>
        <taxon>Eukaryota</taxon>
        <taxon>Sar</taxon>
        <taxon>Alveolata</taxon>
        <taxon>Colpodellida</taxon>
        <taxon>Vitrellaceae</taxon>
        <taxon>Vitrella</taxon>
    </lineage>
</organism>
<dbReference type="OMA" id="CVERRWA"/>
<reference evidence="2 3" key="1">
    <citation type="submission" date="2014-11" db="EMBL/GenBank/DDBJ databases">
        <authorList>
            <person name="Zhu J."/>
            <person name="Qi W."/>
            <person name="Song R."/>
        </authorList>
    </citation>
    <scope>NUCLEOTIDE SEQUENCE [LARGE SCALE GENOMIC DNA]</scope>
</reference>
<evidence type="ECO:0000313" key="3">
    <source>
        <dbReference type="Proteomes" id="UP000041254"/>
    </source>
</evidence>
<dbReference type="InParanoid" id="A0A0G4GBD9"/>
<name>A0A0G4GBD9_VITBC</name>
<feature type="chain" id="PRO_5005190427" description="Oocyst wall protein" evidence="1">
    <location>
        <begin position="23"/>
        <end position="554"/>
    </location>
</feature>
<dbReference type="EMBL" id="CDMY01000616">
    <property type="protein sequence ID" value="CEM26464.1"/>
    <property type="molecule type" value="Genomic_DNA"/>
</dbReference>
<proteinExistence type="predicted"/>
<gene>
    <name evidence="2" type="ORF">Vbra_9872</name>
</gene>
<dbReference type="Proteomes" id="UP000041254">
    <property type="component" value="Unassembled WGS sequence"/>
</dbReference>
<dbReference type="OrthoDB" id="7655370at2759"/>